<protein>
    <submittedName>
        <fullName evidence="1">DUF3383 domain-containing protein</fullName>
    </submittedName>
</protein>
<gene>
    <name evidence="1" type="ORF">AL504_08785</name>
</gene>
<evidence type="ECO:0000313" key="1">
    <source>
        <dbReference type="EMBL" id="AMG36114.1"/>
    </source>
</evidence>
<name>A0A0X8NXH4_ALCXX</name>
<reference evidence="2" key="1">
    <citation type="submission" date="2015-12" db="EMBL/GenBank/DDBJ databases">
        <title>FDA dAtabase for Regulatory Grade micrObial Sequences (FDA-ARGOS): Supporting development and validation of Infectious Disease Dx tests.</title>
        <authorList>
            <person name="Case J."/>
            <person name="Tallon L."/>
            <person name="Sadzewicz L."/>
            <person name="Sengamalay N."/>
            <person name="Ott S."/>
            <person name="Godinez A."/>
            <person name="Nagaraj S."/>
            <person name="Nadendla S."/>
            <person name="Sichtig H."/>
        </authorList>
    </citation>
    <scope>NUCLEOTIDE SEQUENCE [LARGE SCALE GENOMIC DNA]</scope>
    <source>
        <strain evidence="2">FDAARGOS_147</strain>
    </source>
</reference>
<dbReference type="EMBL" id="CP014060">
    <property type="protein sequence ID" value="AMG36114.1"/>
    <property type="molecule type" value="Genomic_DNA"/>
</dbReference>
<organism evidence="1 2">
    <name type="scientific">Alcaligenes xylosoxydans xylosoxydans</name>
    <name type="common">Achromobacter xylosoxidans</name>
    <dbReference type="NCBI Taxonomy" id="85698"/>
    <lineage>
        <taxon>Bacteria</taxon>
        <taxon>Pseudomonadati</taxon>
        <taxon>Pseudomonadota</taxon>
        <taxon>Betaproteobacteria</taxon>
        <taxon>Burkholderiales</taxon>
        <taxon>Alcaligenaceae</taxon>
        <taxon>Achromobacter</taxon>
    </lineage>
</organism>
<sequence>MANLERIVNVAISLNTTAIKQQNFSDILVLGAHALAVGRILVVSEAAELLELGLSQADPLYIAVRDAFKQIPTVPRVFVGRRHVETSRVTVTRANTSDYAITLSWRGQDGNVQSVASKFTGLADSTPATIAAGLVQAIVAGGAPVSPTSVGSEISITAKDAGTAVAVAVKGNLLVGIATSSETPTAALAACSKENADWYGVALASRKEADILDAAEWVESNGRLFGVSSAQAGILDAAVTDDLASKCQQKQYFRTHVWFHGKADSEALEAAVAANRFTFYPGGETWANARLAGITYDGLAEGQALAAHAKNANTFEQMRSFAVTQNGKVAAGEWIDVIRGRDWLAEQVKIEVATQLVNAPGKVPFTDDGIQVLVTGVRKALMLAQARGLVAPDEVDAAGKIIPGFVISAPLSMNIPANDKANRVLRDLKFSARLAGAIHVADIKGNLTYQQI</sequence>
<proteinExistence type="predicted"/>
<dbReference type="Proteomes" id="UP000060602">
    <property type="component" value="Chromosome"/>
</dbReference>
<dbReference type="RefSeq" id="WP_061071829.1">
    <property type="nucleotide sequence ID" value="NZ_CP014060.2"/>
</dbReference>
<evidence type="ECO:0000313" key="2">
    <source>
        <dbReference type="Proteomes" id="UP000060602"/>
    </source>
</evidence>
<dbReference type="AlphaFoldDB" id="A0A0X8NXH4"/>
<accession>A0A0X8NXH4</accession>